<dbReference type="SUPFAM" id="SSF52218">
    <property type="entry name" value="Flavoproteins"/>
    <property type="match status" value="1"/>
</dbReference>
<dbReference type="Gene3D" id="3.40.50.360">
    <property type="match status" value="1"/>
</dbReference>
<dbReference type="KEGG" id="acht:bsdcttw_49100"/>
<proteinExistence type="predicted"/>
<sequence>MKVLLINGSPNIHGCTYTALEEIAGTLEKEQISAEIFHIGNKPIRGCMDCGVCYKFPGKCAYDDDTVNKALELAKEADGFIFGAPVHYASASGAITSFLDRFFYSGTGFSYKPGAAVVSCRRAGSTASLDQLNKYFTISNMPVVSSQYWNMVHGNTPEEVRQDLEGMQVMRNLGKNMAWLLKCIEAGKNTGVPLPQPEERVFTNFIR</sequence>
<dbReference type="PANTHER" id="PTHR43278">
    <property type="entry name" value="NAD(P)H-DEPENDENT FMN-CONTAINING OXIDOREDUCTASE YWQN-RELATED"/>
    <property type="match status" value="1"/>
</dbReference>
<evidence type="ECO:0000259" key="3">
    <source>
        <dbReference type="Pfam" id="PF03358"/>
    </source>
</evidence>
<keyword evidence="2" id="KW-0288">FMN</keyword>
<name>A0A7M3SBA2_9FIRM</name>
<gene>
    <name evidence="4" type="ORF">bsdcttw_49100</name>
</gene>
<reference evidence="4 5" key="2">
    <citation type="submission" date="2020-08" db="EMBL/GenBank/DDBJ databases">
        <authorList>
            <person name="Ueki A."/>
            <person name="Tonouchi A."/>
        </authorList>
    </citation>
    <scope>NUCLEOTIDE SEQUENCE [LARGE SCALE GENOMIC DNA]</scope>
    <source>
        <strain evidence="4 5">CTTW</strain>
    </source>
</reference>
<dbReference type="RefSeq" id="WP_185257394.1">
    <property type="nucleotide sequence ID" value="NZ_AP023368.1"/>
</dbReference>
<organism evidence="4 5">
    <name type="scientific">Anaerocolumna chitinilytica</name>
    <dbReference type="NCBI Taxonomy" id="1727145"/>
    <lineage>
        <taxon>Bacteria</taxon>
        <taxon>Bacillati</taxon>
        <taxon>Bacillota</taxon>
        <taxon>Clostridia</taxon>
        <taxon>Lachnospirales</taxon>
        <taxon>Lachnospiraceae</taxon>
        <taxon>Anaerocolumna</taxon>
    </lineage>
</organism>
<dbReference type="InterPro" id="IPR029039">
    <property type="entry name" value="Flavoprotein-like_sf"/>
</dbReference>
<keyword evidence="5" id="KW-1185">Reference proteome</keyword>
<dbReference type="Proteomes" id="UP000515703">
    <property type="component" value="Chromosome"/>
</dbReference>
<evidence type="ECO:0000313" key="5">
    <source>
        <dbReference type="Proteomes" id="UP000515703"/>
    </source>
</evidence>
<dbReference type="Pfam" id="PF03358">
    <property type="entry name" value="FMN_red"/>
    <property type="match status" value="1"/>
</dbReference>
<feature type="domain" description="NADPH-dependent FMN reductase-like" evidence="3">
    <location>
        <begin position="1"/>
        <end position="154"/>
    </location>
</feature>
<keyword evidence="1" id="KW-0285">Flavoprotein</keyword>
<dbReference type="AlphaFoldDB" id="A0A7M3SBA2"/>
<evidence type="ECO:0000256" key="1">
    <source>
        <dbReference type="ARBA" id="ARBA00022630"/>
    </source>
</evidence>
<dbReference type="EMBL" id="AP023368">
    <property type="protein sequence ID" value="BCK01870.1"/>
    <property type="molecule type" value="Genomic_DNA"/>
</dbReference>
<evidence type="ECO:0000256" key="2">
    <source>
        <dbReference type="ARBA" id="ARBA00022643"/>
    </source>
</evidence>
<dbReference type="InterPro" id="IPR051796">
    <property type="entry name" value="ISF_SsuE-like"/>
</dbReference>
<dbReference type="GO" id="GO:0016491">
    <property type="term" value="F:oxidoreductase activity"/>
    <property type="evidence" value="ECO:0007669"/>
    <property type="project" value="InterPro"/>
</dbReference>
<dbReference type="PANTHER" id="PTHR43278:SF4">
    <property type="entry name" value="NAD(P)H-DEPENDENT FMN-CONTAINING OXIDOREDUCTASE YWQN-RELATED"/>
    <property type="match status" value="1"/>
</dbReference>
<reference evidence="4 5" key="1">
    <citation type="submission" date="2020-08" db="EMBL/GenBank/DDBJ databases">
        <title>Draft genome sequencing of an Anaerocolumna strain isolated from anoxic soil subjected to BSD treatment.</title>
        <authorList>
            <person name="Uek A."/>
            <person name="Tonouchi A."/>
        </authorList>
    </citation>
    <scope>NUCLEOTIDE SEQUENCE [LARGE SCALE GENOMIC DNA]</scope>
    <source>
        <strain evidence="4 5">CTTW</strain>
    </source>
</reference>
<protein>
    <submittedName>
        <fullName evidence="4">FMN reductase</fullName>
    </submittedName>
</protein>
<evidence type="ECO:0000313" key="4">
    <source>
        <dbReference type="EMBL" id="BCK01870.1"/>
    </source>
</evidence>
<dbReference type="InterPro" id="IPR005025">
    <property type="entry name" value="FMN_Rdtase-like_dom"/>
</dbReference>
<accession>A0A7M3SBA2</accession>